<protein>
    <submittedName>
        <fullName evidence="1">Uncharacterized protein</fullName>
    </submittedName>
</protein>
<keyword evidence="2" id="KW-1185">Reference proteome</keyword>
<dbReference type="EMBL" id="JAUFPX010000015">
    <property type="protein sequence ID" value="MDN3592118.1"/>
    <property type="molecule type" value="Genomic_DNA"/>
</dbReference>
<sequence>MIDKSDLIVASAATAAEIEWFDGYGIAPGGVSILGPRDAFREIEAPSVTGNPIGLLFVKGKAVASVLAAPEPVEAAPEPDVPFELFKTDVLSRMTDDELDGFDEELATASTRERRMWIDCTRLVSTDPYFEGLKAKFAAAFGEDRAKAILAR</sequence>
<gene>
    <name evidence="1" type="ORF">QWZ12_16085</name>
</gene>
<evidence type="ECO:0000313" key="1">
    <source>
        <dbReference type="EMBL" id="MDN3592118.1"/>
    </source>
</evidence>
<accession>A0ABT8BLP4</accession>
<organism evidence="1 2">
    <name type="scientific">Methylobacterium adhaesivum</name>
    <dbReference type="NCBI Taxonomy" id="333297"/>
    <lineage>
        <taxon>Bacteria</taxon>
        <taxon>Pseudomonadati</taxon>
        <taxon>Pseudomonadota</taxon>
        <taxon>Alphaproteobacteria</taxon>
        <taxon>Hyphomicrobiales</taxon>
        <taxon>Methylobacteriaceae</taxon>
        <taxon>Methylobacterium</taxon>
    </lineage>
</organism>
<reference evidence="2" key="1">
    <citation type="journal article" date="2019" name="Int. J. Syst. Evol. Microbiol.">
        <title>The Global Catalogue of Microorganisms (GCM) 10K type strain sequencing project: providing services to taxonomists for standard genome sequencing and annotation.</title>
        <authorList>
            <consortium name="The Broad Institute Genomics Platform"/>
            <consortium name="The Broad Institute Genome Sequencing Center for Infectious Disease"/>
            <person name="Wu L."/>
            <person name="Ma J."/>
        </authorList>
    </citation>
    <scope>NUCLEOTIDE SEQUENCE [LARGE SCALE GENOMIC DNA]</scope>
    <source>
        <strain evidence="2">CECT 7069</strain>
    </source>
</reference>
<dbReference type="Proteomes" id="UP001224644">
    <property type="component" value="Unassembled WGS sequence"/>
</dbReference>
<proteinExistence type="predicted"/>
<evidence type="ECO:0000313" key="2">
    <source>
        <dbReference type="Proteomes" id="UP001224644"/>
    </source>
</evidence>
<comment type="caution">
    <text evidence="1">The sequence shown here is derived from an EMBL/GenBank/DDBJ whole genome shotgun (WGS) entry which is preliminary data.</text>
</comment>
<dbReference type="RefSeq" id="WP_238226225.1">
    <property type="nucleotide sequence ID" value="NZ_BPQD01000016.1"/>
</dbReference>
<name>A0ABT8BLP4_9HYPH</name>